<evidence type="ECO:0000256" key="1">
    <source>
        <dbReference type="SAM" id="MobiDB-lite"/>
    </source>
</evidence>
<feature type="compositionally biased region" description="Polar residues" evidence="1">
    <location>
        <begin position="26"/>
        <end position="45"/>
    </location>
</feature>
<accession>A0A8H4VQ54</accession>
<organism evidence="2 3">
    <name type="scientific">Agrocybe pediades</name>
    <dbReference type="NCBI Taxonomy" id="84607"/>
    <lineage>
        <taxon>Eukaryota</taxon>
        <taxon>Fungi</taxon>
        <taxon>Dikarya</taxon>
        <taxon>Basidiomycota</taxon>
        <taxon>Agaricomycotina</taxon>
        <taxon>Agaricomycetes</taxon>
        <taxon>Agaricomycetidae</taxon>
        <taxon>Agaricales</taxon>
        <taxon>Agaricineae</taxon>
        <taxon>Strophariaceae</taxon>
        <taxon>Agrocybe</taxon>
    </lineage>
</organism>
<dbReference type="EMBL" id="JAACJL010000018">
    <property type="protein sequence ID" value="KAF4618253.1"/>
    <property type="molecule type" value="Genomic_DNA"/>
</dbReference>
<reference evidence="2 3" key="1">
    <citation type="submission" date="2019-12" db="EMBL/GenBank/DDBJ databases">
        <authorList>
            <person name="Floudas D."/>
            <person name="Bentzer J."/>
            <person name="Ahren D."/>
            <person name="Johansson T."/>
            <person name="Persson P."/>
            <person name="Tunlid A."/>
        </authorList>
    </citation>
    <scope>NUCLEOTIDE SEQUENCE [LARGE SCALE GENOMIC DNA]</scope>
    <source>
        <strain evidence="2 3">CBS 102.39</strain>
    </source>
</reference>
<dbReference type="Proteomes" id="UP000521872">
    <property type="component" value="Unassembled WGS sequence"/>
</dbReference>
<evidence type="ECO:0000313" key="2">
    <source>
        <dbReference type="EMBL" id="KAF4618253.1"/>
    </source>
</evidence>
<comment type="caution">
    <text evidence="2">The sequence shown here is derived from an EMBL/GenBank/DDBJ whole genome shotgun (WGS) entry which is preliminary data.</text>
</comment>
<keyword evidence="3" id="KW-1185">Reference proteome</keyword>
<feature type="compositionally biased region" description="Basic and acidic residues" evidence="1">
    <location>
        <begin position="92"/>
        <end position="101"/>
    </location>
</feature>
<feature type="compositionally biased region" description="Low complexity" evidence="1">
    <location>
        <begin position="273"/>
        <end position="285"/>
    </location>
</feature>
<protein>
    <submittedName>
        <fullName evidence="2">Uncharacterized protein</fullName>
    </submittedName>
</protein>
<proteinExistence type="predicted"/>
<feature type="region of interest" description="Disordered" evidence="1">
    <location>
        <begin position="271"/>
        <end position="299"/>
    </location>
</feature>
<feature type="compositionally biased region" description="Polar residues" evidence="1">
    <location>
        <begin position="1"/>
        <end position="13"/>
    </location>
</feature>
<name>A0A8H4VQ54_9AGAR</name>
<dbReference type="AlphaFoldDB" id="A0A8H4VQ54"/>
<evidence type="ECO:0000313" key="3">
    <source>
        <dbReference type="Proteomes" id="UP000521872"/>
    </source>
</evidence>
<feature type="compositionally biased region" description="Low complexity" evidence="1">
    <location>
        <begin position="107"/>
        <end position="116"/>
    </location>
</feature>
<sequence>MSLRTFTVFQDASLSEAPQPKVTRPATRSSTRVLGVLSSSTTQGEGVSVDKENYHPVTGERAGPSTGENKKRKTVLVTKVQPAATTGKSKKVKESHSEPEAKKRKASSTTTITATKTKTKKDVKVAGANTKKPSTKRTVSKKVSALPKVNEEEEGDKECLTQAAIDSRCYDLTVKPLADVSDAYSSLDVFQDFAPSATANNVAQDDKVKFRIAKASSVEPEIRDYFQPSQARFCGANTNNVTSRFRSFSEGPSEGRFFSTPERKQIYAAFTFSSPSGSSGKPSSSQELGSGTISPAEAQ</sequence>
<feature type="region of interest" description="Disordered" evidence="1">
    <location>
        <begin position="1"/>
        <end position="157"/>
    </location>
</feature>
<gene>
    <name evidence="2" type="ORF">D9613_011626</name>
</gene>